<feature type="region of interest" description="Disordered" evidence="1">
    <location>
        <begin position="182"/>
        <end position="221"/>
    </location>
</feature>
<dbReference type="InParanoid" id="A0A2R5GSY0"/>
<feature type="region of interest" description="Disordered" evidence="1">
    <location>
        <begin position="139"/>
        <end position="163"/>
    </location>
</feature>
<gene>
    <name evidence="2" type="ORF">FCC1311_096422</name>
</gene>
<name>A0A2R5GSY0_9STRA</name>
<feature type="compositionally biased region" description="Low complexity" evidence="1">
    <location>
        <begin position="191"/>
        <end position="201"/>
    </location>
</feature>
<evidence type="ECO:0000256" key="1">
    <source>
        <dbReference type="SAM" id="MobiDB-lite"/>
    </source>
</evidence>
<accession>A0A2R5GSY0</accession>
<evidence type="ECO:0000313" key="3">
    <source>
        <dbReference type="Proteomes" id="UP000241890"/>
    </source>
</evidence>
<comment type="caution">
    <text evidence="2">The sequence shown here is derived from an EMBL/GenBank/DDBJ whole genome shotgun (WGS) entry which is preliminary data.</text>
</comment>
<dbReference type="EMBL" id="BEYU01000154">
    <property type="protein sequence ID" value="GBG33419.1"/>
    <property type="molecule type" value="Genomic_DNA"/>
</dbReference>
<organism evidence="2 3">
    <name type="scientific">Hondaea fermentalgiana</name>
    <dbReference type="NCBI Taxonomy" id="2315210"/>
    <lineage>
        <taxon>Eukaryota</taxon>
        <taxon>Sar</taxon>
        <taxon>Stramenopiles</taxon>
        <taxon>Bigyra</taxon>
        <taxon>Labyrinthulomycetes</taxon>
        <taxon>Thraustochytrida</taxon>
        <taxon>Thraustochytriidae</taxon>
        <taxon>Hondaea</taxon>
    </lineage>
</organism>
<sequence>MRWHRRPSLWRQIRGALGEEECKRVARQGWQLQHQAVSLPPSQAEIDQVAQEVQDLTVAPQPASAAARAASEADRATVYNRGHSSSSFLHSGSSYAFRPSELDLDIADVGSSSFLLKTQPSFENNANYSGMYAPEWSGNAGNGGSESSSRDESSGSELHSATLQAAAASRLKRGLSSMQYEVGDKNNVPQSVSASSSSTASWVGNSQTSYGYPQSKRRYLS</sequence>
<proteinExistence type="predicted"/>
<dbReference type="Proteomes" id="UP000241890">
    <property type="component" value="Unassembled WGS sequence"/>
</dbReference>
<dbReference type="AlphaFoldDB" id="A0A2R5GSY0"/>
<protein>
    <submittedName>
        <fullName evidence="2">Uncharacterized protein</fullName>
    </submittedName>
</protein>
<feature type="compositionally biased region" description="Polar residues" evidence="1">
    <location>
        <begin position="202"/>
        <end position="212"/>
    </location>
</feature>
<keyword evidence="3" id="KW-1185">Reference proteome</keyword>
<evidence type="ECO:0000313" key="2">
    <source>
        <dbReference type="EMBL" id="GBG33419.1"/>
    </source>
</evidence>
<reference evidence="2 3" key="1">
    <citation type="submission" date="2017-12" db="EMBL/GenBank/DDBJ databases">
        <title>Sequencing, de novo assembly and annotation of complete genome of a new Thraustochytrid species, strain FCC1311.</title>
        <authorList>
            <person name="Sedici K."/>
            <person name="Godart F."/>
            <person name="Aiese Cigliano R."/>
            <person name="Sanseverino W."/>
            <person name="Barakat M."/>
            <person name="Ortet P."/>
            <person name="Marechal E."/>
            <person name="Cagnac O."/>
            <person name="Amato A."/>
        </authorList>
    </citation>
    <scope>NUCLEOTIDE SEQUENCE [LARGE SCALE GENOMIC DNA]</scope>
</reference>